<comment type="subunit">
    <text evidence="4">Monomer.</text>
</comment>
<comment type="similarity">
    <text evidence="15">Belongs to the enoyl-CoA hydratase/isomerase family.</text>
</comment>
<dbReference type="InterPro" id="IPR036291">
    <property type="entry name" value="NAD(P)-bd_dom_sf"/>
</dbReference>
<dbReference type="GO" id="GO:0016853">
    <property type="term" value="F:isomerase activity"/>
    <property type="evidence" value="ECO:0007669"/>
    <property type="project" value="UniProtKB-KW"/>
</dbReference>
<dbReference type="CDD" id="cd06558">
    <property type="entry name" value="crotonase-like"/>
    <property type="match status" value="1"/>
</dbReference>
<keyword evidence="10" id="KW-0576">Peroxisome</keyword>
<evidence type="ECO:0000256" key="9">
    <source>
        <dbReference type="ARBA" id="ARBA00023098"/>
    </source>
</evidence>
<dbReference type="Gene3D" id="1.10.1040.50">
    <property type="match status" value="1"/>
</dbReference>
<evidence type="ECO:0000256" key="4">
    <source>
        <dbReference type="ARBA" id="ARBA00011245"/>
    </source>
</evidence>
<evidence type="ECO:0000259" key="16">
    <source>
        <dbReference type="Pfam" id="PF00725"/>
    </source>
</evidence>
<evidence type="ECO:0000256" key="3">
    <source>
        <dbReference type="ARBA" id="ARBA00008750"/>
    </source>
</evidence>
<dbReference type="OrthoDB" id="9771883at2"/>
<comment type="subcellular location">
    <subcellularLocation>
        <location evidence="1">Peroxisome</location>
    </subcellularLocation>
</comment>
<dbReference type="KEGG" id="vgo:GJW-30_1_02903"/>
<comment type="catalytic activity">
    <reaction evidence="14">
        <text>a (3S)-3-hydroxyacyl-CoA + NAD(+) = a 3-oxoacyl-CoA + NADH + H(+)</text>
        <dbReference type="Rhea" id="RHEA:22432"/>
        <dbReference type="ChEBI" id="CHEBI:15378"/>
        <dbReference type="ChEBI" id="CHEBI:57318"/>
        <dbReference type="ChEBI" id="CHEBI:57540"/>
        <dbReference type="ChEBI" id="CHEBI:57945"/>
        <dbReference type="ChEBI" id="CHEBI:90726"/>
        <dbReference type="EC" id="1.1.1.35"/>
    </reaction>
</comment>
<dbReference type="InterPro" id="IPR008927">
    <property type="entry name" value="6-PGluconate_DH-like_C_sf"/>
</dbReference>
<dbReference type="Proteomes" id="UP000236884">
    <property type="component" value="Chromosome"/>
</dbReference>
<dbReference type="FunFam" id="3.40.50.720:FF:000009">
    <property type="entry name" value="Fatty oxidation complex, alpha subunit"/>
    <property type="match status" value="1"/>
</dbReference>
<evidence type="ECO:0000259" key="17">
    <source>
        <dbReference type="Pfam" id="PF02737"/>
    </source>
</evidence>
<dbReference type="Gene3D" id="3.40.50.720">
    <property type="entry name" value="NAD(P)-binding Rossmann-like Domain"/>
    <property type="match status" value="1"/>
</dbReference>
<evidence type="ECO:0000256" key="6">
    <source>
        <dbReference type="ARBA" id="ARBA00022963"/>
    </source>
</evidence>
<dbReference type="InterPro" id="IPR029045">
    <property type="entry name" value="ClpP/crotonase-like_dom_sf"/>
</dbReference>
<comment type="pathway">
    <text evidence="2">Lipid metabolism; fatty acid beta-oxidation.</text>
</comment>
<keyword evidence="6" id="KW-0442">Lipid degradation</keyword>
<feature type="domain" description="3-hydroxyacyl-CoA dehydrogenase C-terminal" evidence="16">
    <location>
        <begin position="600"/>
        <end position="686"/>
    </location>
</feature>
<evidence type="ECO:0000256" key="14">
    <source>
        <dbReference type="ARBA" id="ARBA00049556"/>
    </source>
</evidence>
<evidence type="ECO:0000256" key="5">
    <source>
        <dbReference type="ARBA" id="ARBA00022832"/>
    </source>
</evidence>
<dbReference type="SUPFAM" id="SSF52096">
    <property type="entry name" value="ClpP/crotonase"/>
    <property type="match status" value="1"/>
</dbReference>
<evidence type="ECO:0000256" key="2">
    <source>
        <dbReference type="ARBA" id="ARBA00005005"/>
    </source>
</evidence>
<evidence type="ECO:0000256" key="7">
    <source>
        <dbReference type="ARBA" id="ARBA00023002"/>
    </source>
</evidence>
<keyword evidence="13" id="KW-0511">Multifunctional enzyme</keyword>
<evidence type="ECO:0000256" key="1">
    <source>
        <dbReference type="ARBA" id="ARBA00004275"/>
    </source>
</evidence>
<dbReference type="SUPFAM" id="SSF48179">
    <property type="entry name" value="6-phosphogluconate dehydrogenase C-terminal domain-like"/>
    <property type="match status" value="2"/>
</dbReference>
<dbReference type="Pfam" id="PF02737">
    <property type="entry name" value="3HCDH_N"/>
    <property type="match status" value="1"/>
</dbReference>
<feature type="domain" description="3-hydroxyacyl-CoA dehydrogenase C-terminal" evidence="16">
    <location>
        <begin position="478"/>
        <end position="564"/>
    </location>
</feature>
<evidence type="ECO:0000313" key="18">
    <source>
        <dbReference type="EMBL" id="BAT60367.1"/>
    </source>
</evidence>
<dbReference type="PANTHER" id="PTHR23309:SF49">
    <property type="entry name" value="PEROXISOMAL BIFUNCTIONAL ENZYME"/>
    <property type="match status" value="1"/>
</dbReference>
<dbReference type="AlphaFoldDB" id="A0A0S3PWR7"/>
<evidence type="ECO:0000256" key="10">
    <source>
        <dbReference type="ARBA" id="ARBA00023140"/>
    </source>
</evidence>
<dbReference type="GO" id="GO:0004300">
    <property type="term" value="F:enoyl-CoA hydratase activity"/>
    <property type="evidence" value="ECO:0007669"/>
    <property type="project" value="UniProtKB-ARBA"/>
</dbReference>
<keyword evidence="12" id="KW-0456">Lyase</keyword>
<dbReference type="InterPro" id="IPR018376">
    <property type="entry name" value="Enoyl-CoA_hyd/isom_CS"/>
</dbReference>
<comment type="similarity">
    <text evidence="3">In the N-terminal section; belongs to the enoyl-CoA hydratase/isomerase family.</text>
</comment>
<reference evidence="18 19" key="1">
    <citation type="submission" date="2015-08" db="EMBL/GenBank/DDBJ databases">
        <title>Investigation of the bacterial diversity of lava forest soil.</title>
        <authorList>
            <person name="Lee J.S."/>
        </authorList>
    </citation>
    <scope>NUCLEOTIDE SEQUENCE [LARGE SCALE GENOMIC DNA]</scope>
    <source>
        <strain evidence="18 19">GJW-30</strain>
    </source>
</reference>
<dbReference type="InterPro" id="IPR006108">
    <property type="entry name" value="3HC_DH_C"/>
</dbReference>
<evidence type="ECO:0000256" key="12">
    <source>
        <dbReference type="ARBA" id="ARBA00023239"/>
    </source>
</evidence>
<keyword evidence="11" id="KW-0413">Isomerase</keyword>
<dbReference type="Pfam" id="PF00378">
    <property type="entry name" value="ECH_1"/>
    <property type="match status" value="1"/>
</dbReference>
<evidence type="ECO:0000256" key="11">
    <source>
        <dbReference type="ARBA" id="ARBA00023235"/>
    </source>
</evidence>
<gene>
    <name evidence="18" type="primary">fadJ_2</name>
    <name evidence="18" type="ORF">GJW-30_1_02903</name>
</gene>
<keyword evidence="19" id="KW-1185">Reference proteome</keyword>
<keyword evidence="5" id="KW-0276">Fatty acid metabolism</keyword>
<protein>
    <submittedName>
        <fullName evidence="18">Fatty acid oxidation complex subunit alpha</fullName>
    </submittedName>
</protein>
<dbReference type="FunFam" id="1.10.1040.50:FF:000006">
    <property type="entry name" value="Peroxisomal bifunctional enzyme"/>
    <property type="match status" value="1"/>
</dbReference>
<evidence type="ECO:0000256" key="15">
    <source>
        <dbReference type="RuleBase" id="RU003707"/>
    </source>
</evidence>
<dbReference type="GO" id="GO:0003857">
    <property type="term" value="F:(3S)-3-hydroxyacyl-CoA dehydrogenase (NAD+) activity"/>
    <property type="evidence" value="ECO:0007669"/>
    <property type="project" value="UniProtKB-EC"/>
</dbReference>
<dbReference type="InterPro" id="IPR001753">
    <property type="entry name" value="Enoyl-CoA_hydra/iso"/>
</dbReference>
<dbReference type="InterPro" id="IPR006176">
    <property type="entry name" value="3-OHacyl-CoA_DH_NAD-bd"/>
</dbReference>
<dbReference type="Gene3D" id="3.90.226.10">
    <property type="entry name" value="2-enoyl-CoA Hydratase, Chain A, domain 1"/>
    <property type="match status" value="1"/>
</dbReference>
<organism evidence="18 19">
    <name type="scientific">Variibacter gotjawalensis</name>
    <dbReference type="NCBI Taxonomy" id="1333996"/>
    <lineage>
        <taxon>Bacteria</taxon>
        <taxon>Pseudomonadati</taxon>
        <taxon>Pseudomonadota</taxon>
        <taxon>Alphaproteobacteria</taxon>
        <taxon>Hyphomicrobiales</taxon>
        <taxon>Nitrobacteraceae</taxon>
        <taxon>Variibacter</taxon>
    </lineage>
</organism>
<evidence type="ECO:0000256" key="13">
    <source>
        <dbReference type="ARBA" id="ARBA00023268"/>
    </source>
</evidence>
<proteinExistence type="inferred from homology"/>
<accession>A0A0S3PWR7</accession>
<evidence type="ECO:0000313" key="19">
    <source>
        <dbReference type="Proteomes" id="UP000236884"/>
    </source>
</evidence>
<dbReference type="EMBL" id="AP014946">
    <property type="protein sequence ID" value="BAT60367.1"/>
    <property type="molecule type" value="Genomic_DNA"/>
</dbReference>
<dbReference type="PROSITE" id="PS00166">
    <property type="entry name" value="ENOYL_COA_HYDRATASE"/>
    <property type="match status" value="1"/>
</dbReference>
<dbReference type="UniPathway" id="UPA00659"/>
<dbReference type="SUPFAM" id="SSF51735">
    <property type="entry name" value="NAD(P)-binding Rossmann-fold domains"/>
    <property type="match status" value="1"/>
</dbReference>
<feature type="domain" description="3-hydroxyacyl-CoA dehydrogenase NAD binding" evidence="17">
    <location>
        <begin position="297"/>
        <end position="473"/>
    </location>
</feature>
<name>A0A0S3PWR7_9BRAD</name>
<dbReference type="Pfam" id="PF00725">
    <property type="entry name" value="3HCDH"/>
    <property type="match status" value="2"/>
</dbReference>
<dbReference type="PANTHER" id="PTHR23309">
    <property type="entry name" value="3-HYDROXYACYL-COA DEHYROGENASE"/>
    <property type="match status" value="1"/>
</dbReference>
<sequence length="700" mass="74883">MSVVSLRNEGDVAVITVDNPPVNALKHEVRAGLLDAFKKAGADANVKAIVLNCAGRTFIAGADITEFGKPPKEPGLSEVIATIENVQKPTVAAIHGTALGGGLETALGCHFRVAVATAKVGLPEIKLGILPGAGGTQRLPRLAGMEKAFPMIISGDPISAKDALAHGIVDEIIDGDLLAGAIAFAKKKVAEGAKLVRVRDREEKIADLKANPDKFNDIIAANSKKNRGEEAPVVTTEVLRGAITKSFDEGLKGEREGFMKLVVGDQSKAKRHYFFAEREAAKVPDMSKDVKPKTVKKAGVIGAGTMGGGITMNFANAGIPVTIVEMTEEALNRGLGIIRKNYENTMRRGGISQADLDKRMSLIKGSTDFNDLSDADLVIEAVFEEMPIKKEVFAKLEKVTRPDTILATNTSYLNVDEIAATTGRVPNVLGMHFFSPANVMKLLEIVRGKNTSDEALATAIDVARKINKVPTIVGVCHGFVGNRMLKARGIEAESLLLEGALPQEVDAATTGFGFPMGPFAMSDLAGLDIGWRIRKAMGQKSEIFDSLCELGRYGQKTGSGVYRYEGGSRTPIPDEVTEQIIVNASKNAGIKRRPISQQEIGERLIFSMINEGARILEEGIAMRPSDIDVVYVNGYGWPVWQGGPMFYADLVGLPYIVEKLEGYAKESGNEHLQPAALLKRLAAEGRGFSSLGVSPIKKAA</sequence>
<keyword evidence="9" id="KW-0443">Lipid metabolism</keyword>
<keyword evidence="8" id="KW-0520">NAD</keyword>
<dbReference type="GO" id="GO:0070403">
    <property type="term" value="F:NAD+ binding"/>
    <property type="evidence" value="ECO:0007669"/>
    <property type="project" value="InterPro"/>
</dbReference>
<dbReference type="GO" id="GO:0006635">
    <property type="term" value="P:fatty acid beta-oxidation"/>
    <property type="evidence" value="ECO:0007669"/>
    <property type="project" value="UniProtKB-UniPathway"/>
</dbReference>
<evidence type="ECO:0000256" key="8">
    <source>
        <dbReference type="ARBA" id="ARBA00023027"/>
    </source>
</evidence>
<keyword evidence="7" id="KW-0560">Oxidoreductase</keyword>